<dbReference type="SUPFAM" id="SSF55060">
    <property type="entry name" value="GHMP Kinase, C-terminal domain"/>
    <property type="match status" value="1"/>
</dbReference>
<evidence type="ECO:0000256" key="6">
    <source>
        <dbReference type="ARBA" id="ARBA00022777"/>
    </source>
</evidence>
<dbReference type="Proteomes" id="UP000677913">
    <property type="component" value="Unassembled WGS sequence"/>
</dbReference>
<keyword evidence="9" id="KW-0299">Galactose metabolism</keyword>
<keyword evidence="4" id="KW-0479">Metal-binding</keyword>
<dbReference type="InterPro" id="IPR006206">
    <property type="entry name" value="Mevalonate/galactokinase"/>
</dbReference>
<dbReference type="Pfam" id="PF10509">
    <property type="entry name" value="GalKase_gal_bdg"/>
    <property type="match status" value="1"/>
</dbReference>
<reference evidence="15" key="1">
    <citation type="submission" date="2021-04" db="EMBL/GenBank/DDBJ databases">
        <title>Genome based classification of Actinospica acidithermotolerans sp. nov., an actinobacterium isolated from an Indonesian hot spring.</title>
        <authorList>
            <person name="Kusuma A.B."/>
            <person name="Putra K.E."/>
            <person name="Nafisah S."/>
            <person name="Loh J."/>
            <person name="Nouioui I."/>
            <person name="Goodfellow M."/>
        </authorList>
    </citation>
    <scope>NUCLEOTIDE SEQUENCE</scope>
    <source>
        <strain evidence="15">DSM 45618</strain>
    </source>
</reference>
<dbReference type="PANTHER" id="PTHR10457:SF7">
    <property type="entry name" value="GALACTOKINASE-RELATED"/>
    <property type="match status" value="1"/>
</dbReference>
<keyword evidence="10" id="KW-0119">Carbohydrate metabolism</keyword>
<evidence type="ECO:0000256" key="11">
    <source>
        <dbReference type="NCBIfam" id="TIGR00131"/>
    </source>
</evidence>
<dbReference type="GO" id="GO:0004335">
    <property type="term" value="F:galactokinase activity"/>
    <property type="evidence" value="ECO:0007669"/>
    <property type="project" value="UniProtKB-UniRule"/>
</dbReference>
<evidence type="ECO:0000256" key="10">
    <source>
        <dbReference type="ARBA" id="ARBA00023277"/>
    </source>
</evidence>
<dbReference type="InterPro" id="IPR014721">
    <property type="entry name" value="Ribsml_uS5_D2-typ_fold_subgr"/>
</dbReference>
<keyword evidence="8" id="KW-0460">Magnesium</keyword>
<evidence type="ECO:0000256" key="4">
    <source>
        <dbReference type="ARBA" id="ARBA00022723"/>
    </source>
</evidence>
<keyword evidence="16" id="KW-1185">Reference proteome</keyword>
<dbReference type="PANTHER" id="PTHR10457">
    <property type="entry name" value="MEVALONATE KINASE/GALACTOKINASE"/>
    <property type="match status" value="1"/>
</dbReference>
<sequence>MNAVDPIAAEAANLFASVYGGSPEGVWAAPGRVNVIGEHTDYNEGFVLPMAIDRYTVAAAARRTDGRLRVVSAAGDHQVAEVALADLSPGVPQGWPQYPAGVAWALRGGGVLPDDFAGADLAFASTVPVGAGLSSSAALECATGLALAGLAGARLSTADLARLSQYAENEYAHVPCGPLDQLASAFGQEGRVLFIDTRSFQITAHPFDLAGAGLTLLVADTRVSHDLGESGYPARRASCEKAAAALGVRALRDLAPADLDRAAAQLDEVTARRVRHVVTEDARVEQFVSLLTQGAPAGDRLRAAGELLTASHRSLRDDFEVSCAELDLVVDAALEAGAHGARMTGGGFGGSAIALVSVGDARRVGERVLAALPQAEIFRAIPARGAHRVG</sequence>
<evidence type="ECO:0000256" key="7">
    <source>
        <dbReference type="ARBA" id="ARBA00022840"/>
    </source>
</evidence>
<evidence type="ECO:0000313" key="15">
    <source>
        <dbReference type="EMBL" id="MBS2963207.1"/>
    </source>
</evidence>
<dbReference type="InterPro" id="IPR006204">
    <property type="entry name" value="GHMP_kinase_N_dom"/>
</dbReference>
<dbReference type="SUPFAM" id="SSF54211">
    <property type="entry name" value="Ribosomal protein S5 domain 2-like"/>
    <property type="match status" value="1"/>
</dbReference>
<dbReference type="EC" id="2.7.1.6" evidence="11"/>
<dbReference type="PIRSF" id="PIRSF000530">
    <property type="entry name" value="Galactokinase"/>
    <property type="match status" value="1"/>
</dbReference>
<dbReference type="AlphaFoldDB" id="A0A8J7WN59"/>
<keyword evidence="7" id="KW-0067">ATP-binding</keyword>
<dbReference type="InterPro" id="IPR036554">
    <property type="entry name" value="GHMP_kinase_C_sf"/>
</dbReference>
<dbReference type="InterPro" id="IPR000705">
    <property type="entry name" value="Galactokinase"/>
</dbReference>
<dbReference type="PRINTS" id="PR00473">
    <property type="entry name" value="GALCTOKINASE"/>
</dbReference>
<dbReference type="EMBL" id="JAGSXH010000022">
    <property type="protein sequence ID" value="MBS2963207.1"/>
    <property type="molecule type" value="Genomic_DNA"/>
</dbReference>
<evidence type="ECO:0000259" key="14">
    <source>
        <dbReference type="Pfam" id="PF10509"/>
    </source>
</evidence>
<feature type="domain" description="GHMP kinase N-terminal" evidence="12">
    <location>
        <begin position="102"/>
        <end position="188"/>
    </location>
</feature>
<comment type="caution">
    <text evidence="15">The sequence shown here is derived from an EMBL/GenBank/DDBJ whole genome shotgun (WGS) entry which is preliminary data.</text>
</comment>
<keyword evidence="5" id="KW-0547">Nucleotide-binding</keyword>
<dbReference type="InterPro" id="IPR019741">
    <property type="entry name" value="Galactokinase_CS"/>
</dbReference>
<dbReference type="Pfam" id="PF00288">
    <property type="entry name" value="GHMP_kinases_N"/>
    <property type="match status" value="1"/>
</dbReference>
<dbReference type="PROSITE" id="PS00106">
    <property type="entry name" value="GALACTOKINASE"/>
    <property type="match status" value="1"/>
</dbReference>
<evidence type="ECO:0000256" key="2">
    <source>
        <dbReference type="ARBA" id="ARBA00022490"/>
    </source>
</evidence>
<gene>
    <name evidence="15" type="primary">galK</name>
    <name evidence="15" type="ORF">KGA66_09130</name>
</gene>
<evidence type="ECO:0000256" key="8">
    <source>
        <dbReference type="ARBA" id="ARBA00022842"/>
    </source>
</evidence>
<dbReference type="FunFam" id="3.30.70.890:FF:000001">
    <property type="entry name" value="Galactokinase"/>
    <property type="match status" value="1"/>
</dbReference>
<dbReference type="Gene3D" id="3.30.230.10">
    <property type="match status" value="1"/>
</dbReference>
<dbReference type="InterPro" id="IPR019539">
    <property type="entry name" value="GalKase_N"/>
</dbReference>
<dbReference type="InterPro" id="IPR020568">
    <property type="entry name" value="Ribosomal_Su5_D2-typ_SF"/>
</dbReference>
<evidence type="ECO:0000256" key="5">
    <source>
        <dbReference type="ARBA" id="ARBA00022741"/>
    </source>
</evidence>
<dbReference type="PROSITE" id="PS00627">
    <property type="entry name" value="GHMP_KINASES_ATP"/>
    <property type="match status" value="1"/>
</dbReference>
<dbReference type="Gene3D" id="3.30.70.890">
    <property type="entry name" value="GHMP kinase, C-terminal domain"/>
    <property type="match status" value="1"/>
</dbReference>
<dbReference type="FunFam" id="3.30.230.10:FF:000017">
    <property type="entry name" value="Galactokinase"/>
    <property type="match status" value="1"/>
</dbReference>
<comment type="similarity">
    <text evidence="1">Belongs to the GHMP kinase family. GalK subfamily.</text>
</comment>
<evidence type="ECO:0000259" key="12">
    <source>
        <dbReference type="Pfam" id="PF00288"/>
    </source>
</evidence>
<dbReference type="GO" id="GO:0005829">
    <property type="term" value="C:cytosol"/>
    <property type="evidence" value="ECO:0007669"/>
    <property type="project" value="TreeGrafter"/>
</dbReference>
<keyword evidence="3 15" id="KW-0808">Transferase</keyword>
<dbReference type="InterPro" id="IPR013750">
    <property type="entry name" value="GHMP_kinase_C_dom"/>
</dbReference>
<protein>
    <recommendedName>
        <fullName evidence="11">Galactokinase</fullName>
        <ecNumber evidence="11">2.7.1.6</ecNumber>
    </recommendedName>
</protein>
<evidence type="ECO:0000256" key="3">
    <source>
        <dbReference type="ARBA" id="ARBA00022679"/>
    </source>
</evidence>
<dbReference type="GO" id="GO:0046872">
    <property type="term" value="F:metal ion binding"/>
    <property type="evidence" value="ECO:0007669"/>
    <property type="project" value="UniProtKB-KW"/>
</dbReference>
<dbReference type="RefSeq" id="WP_211466678.1">
    <property type="nucleotide sequence ID" value="NZ_JAGSXH010000022.1"/>
</dbReference>
<dbReference type="PRINTS" id="PR00959">
    <property type="entry name" value="MEVGALKINASE"/>
</dbReference>
<evidence type="ECO:0000259" key="13">
    <source>
        <dbReference type="Pfam" id="PF08544"/>
    </source>
</evidence>
<accession>A0A8J7WN59</accession>
<dbReference type="Pfam" id="PF08544">
    <property type="entry name" value="GHMP_kinases_C"/>
    <property type="match status" value="1"/>
</dbReference>
<proteinExistence type="inferred from homology"/>
<keyword evidence="6" id="KW-0418">Kinase</keyword>
<dbReference type="NCBIfam" id="TIGR00131">
    <property type="entry name" value="gal_kin"/>
    <property type="match status" value="1"/>
</dbReference>
<evidence type="ECO:0000256" key="9">
    <source>
        <dbReference type="ARBA" id="ARBA00023144"/>
    </source>
</evidence>
<name>A0A8J7WN59_9ACTN</name>
<evidence type="ECO:0000313" key="16">
    <source>
        <dbReference type="Proteomes" id="UP000677913"/>
    </source>
</evidence>
<feature type="domain" description="GHMP kinase C-terminal" evidence="13">
    <location>
        <begin position="301"/>
        <end position="371"/>
    </location>
</feature>
<feature type="domain" description="Galactokinase N-terminal" evidence="14">
    <location>
        <begin position="14"/>
        <end position="62"/>
    </location>
</feature>
<keyword evidence="2" id="KW-0963">Cytoplasm</keyword>
<dbReference type="GO" id="GO:0005524">
    <property type="term" value="F:ATP binding"/>
    <property type="evidence" value="ECO:0007669"/>
    <property type="project" value="UniProtKB-UniRule"/>
</dbReference>
<dbReference type="InterPro" id="IPR006203">
    <property type="entry name" value="GHMP_knse_ATP-bd_CS"/>
</dbReference>
<evidence type="ECO:0000256" key="1">
    <source>
        <dbReference type="ARBA" id="ARBA00006566"/>
    </source>
</evidence>
<organism evidence="15 16">
    <name type="scientific">Actinocrinis puniceicyclus</name>
    <dbReference type="NCBI Taxonomy" id="977794"/>
    <lineage>
        <taxon>Bacteria</taxon>
        <taxon>Bacillati</taxon>
        <taxon>Actinomycetota</taxon>
        <taxon>Actinomycetes</taxon>
        <taxon>Catenulisporales</taxon>
        <taxon>Actinospicaceae</taxon>
        <taxon>Actinocrinis</taxon>
    </lineage>
</organism>
<dbReference type="GO" id="GO:0006012">
    <property type="term" value="P:galactose metabolic process"/>
    <property type="evidence" value="ECO:0007669"/>
    <property type="project" value="UniProtKB-UniRule"/>
</dbReference>